<protein>
    <submittedName>
        <fullName evidence="2">Serine/threonine protein phosphatase 1</fullName>
        <ecNumber evidence="2">3.1.3.16</ecNumber>
    </submittedName>
</protein>
<feature type="domain" description="Calcineurin-like phosphoesterase" evidence="1">
    <location>
        <begin position="16"/>
        <end position="207"/>
    </location>
</feature>
<gene>
    <name evidence="2" type="ORF">FHS76_000998</name>
</gene>
<evidence type="ECO:0000313" key="3">
    <source>
        <dbReference type="Proteomes" id="UP000555546"/>
    </source>
</evidence>
<dbReference type="PANTHER" id="PTHR42850">
    <property type="entry name" value="METALLOPHOSPHOESTERASE"/>
    <property type="match status" value="1"/>
</dbReference>
<dbReference type="GO" id="GO:0008803">
    <property type="term" value="F:bis(5'-nucleosyl)-tetraphosphatase (symmetrical) activity"/>
    <property type="evidence" value="ECO:0007669"/>
    <property type="project" value="TreeGrafter"/>
</dbReference>
<dbReference type="Pfam" id="PF00149">
    <property type="entry name" value="Metallophos"/>
    <property type="match status" value="1"/>
</dbReference>
<name>A0A7W9AVR5_9HYPH</name>
<dbReference type="GO" id="GO:0005737">
    <property type="term" value="C:cytoplasm"/>
    <property type="evidence" value="ECO:0007669"/>
    <property type="project" value="TreeGrafter"/>
</dbReference>
<organism evidence="2 3">
    <name type="scientific">Brucella daejeonensis</name>
    <dbReference type="NCBI Taxonomy" id="659015"/>
    <lineage>
        <taxon>Bacteria</taxon>
        <taxon>Pseudomonadati</taxon>
        <taxon>Pseudomonadota</taxon>
        <taxon>Alphaproteobacteria</taxon>
        <taxon>Hyphomicrobiales</taxon>
        <taxon>Brucellaceae</taxon>
        <taxon>Brucella/Ochrobactrum group</taxon>
        <taxon>Brucella</taxon>
    </lineage>
</organism>
<dbReference type="EC" id="3.1.3.16" evidence="2"/>
<evidence type="ECO:0000259" key="1">
    <source>
        <dbReference type="Pfam" id="PF00149"/>
    </source>
</evidence>
<dbReference type="AlphaFoldDB" id="A0A7W9AVR5"/>
<dbReference type="InterPro" id="IPR029052">
    <property type="entry name" value="Metallo-depent_PP-like"/>
</dbReference>
<dbReference type="GO" id="GO:0110154">
    <property type="term" value="P:RNA decapping"/>
    <property type="evidence" value="ECO:0007669"/>
    <property type="project" value="TreeGrafter"/>
</dbReference>
<comment type="caution">
    <text evidence="2">The sequence shown here is derived from an EMBL/GenBank/DDBJ whole genome shotgun (WGS) entry which is preliminary data.</text>
</comment>
<keyword evidence="2" id="KW-0378">Hydrolase</keyword>
<sequence>MSGVVFKDASGPETTRLYAIGDVHGRLDLLLEMHDLINADLDRHPAHDWRIIHLGDYIDRGPASKGVLDFLIDASSRDEHIISLLGNHDDGFLHYLATGDTAGIFALHGGVETARSYGIELDFSDPAKARHGFDAFVKTVPQSHVDFIRAMPCWLTFGDFFFCHAGVNPALPLDAQDPEELIWIRTPFLKWTEPFGKVIIHGHTPQGLIDIQPNRVNLDTYAWKSGVLSAIVIDGPEKRFMEATSAN</sequence>
<dbReference type="PANTHER" id="PTHR42850:SF4">
    <property type="entry name" value="ZINC-DEPENDENT ENDOPOLYPHOSPHATASE"/>
    <property type="match status" value="1"/>
</dbReference>
<dbReference type="InterPro" id="IPR050126">
    <property type="entry name" value="Ap4A_hydrolase"/>
</dbReference>
<dbReference type="EMBL" id="JACIJG010000003">
    <property type="protein sequence ID" value="MBB5701149.1"/>
    <property type="molecule type" value="Genomic_DNA"/>
</dbReference>
<evidence type="ECO:0000313" key="2">
    <source>
        <dbReference type="EMBL" id="MBB5701149.1"/>
    </source>
</evidence>
<dbReference type="Proteomes" id="UP000555546">
    <property type="component" value="Unassembled WGS sequence"/>
</dbReference>
<dbReference type="RefSeq" id="WP_183648864.1">
    <property type="nucleotide sequence ID" value="NZ_JACIJG010000003.1"/>
</dbReference>
<dbReference type="InterPro" id="IPR004843">
    <property type="entry name" value="Calcineurin-like_PHP"/>
</dbReference>
<dbReference type="SUPFAM" id="SSF56300">
    <property type="entry name" value="Metallo-dependent phosphatases"/>
    <property type="match status" value="1"/>
</dbReference>
<dbReference type="Gene3D" id="3.60.21.10">
    <property type="match status" value="1"/>
</dbReference>
<dbReference type="GO" id="GO:0004722">
    <property type="term" value="F:protein serine/threonine phosphatase activity"/>
    <property type="evidence" value="ECO:0007669"/>
    <property type="project" value="UniProtKB-EC"/>
</dbReference>
<keyword evidence="3" id="KW-1185">Reference proteome</keyword>
<accession>A0A7W9AVR5</accession>
<reference evidence="2 3" key="1">
    <citation type="submission" date="2020-08" db="EMBL/GenBank/DDBJ databases">
        <title>Genomic Encyclopedia of Type Strains, Phase IV (KMG-IV): sequencing the most valuable type-strain genomes for metagenomic binning, comparative biology and taxonomic classification.</title>
        <authorList>
            <person name="Goeker M."/>
        </authorList>
    </citation>
    <scope>NUCLEOTIDE SEQUENCE [LARGE SCALE GENOMIC DNA]</scope>
    <source>
        <strain evidence="2 3">DSM 26944</strain>
    </source>
</reference>
<proteinExistence type="predicted"/>